<accession>A0AAV2G5F6</accession>
<dbReference type="AlphaFoldDB" id="A0AAV2G5F6"/>
<evidence type="ECO:0000313" key="2">
    <source>
        <dbReference type="Proteomes" id="UP001497516"/>
    </source>
</evidence>
<proteinExistence type="predicted"/>
<name>A0AAV2G5F6_9ROSI</name>
<dbReference type="EMBL" id="OZ034821">
    <property type="protein sequence ID" value="CAL1405402.1"/>
    <property type="molecule type" value="Genomic_DNA"/>
</dbReference>
<reference evidence="1 2" key="1">
    <citation type="submission" date="2024-04" db="EMBL/GenBank/DDBJ databases">
        <authorList>
            <person name="Fracassetti M."/>
        </authorList>
    </citation>
    <scope>NUCLEOTIDE SEQUENCE [LARGE SCALE GENOMIC DNA]</scope>
</reference>
<organism evidence="1 2">
    <name type="scientific">Linum trigynum</name>
    <dbReference type="NCBI Taxonomy" id="586398"/>
    <lineage>
        <taxon>Eukaryota</taxon>
        <taxon>Viridiplantae</taxon>
        <taxon>Streptophyta</taxon>
        <taxon>Embryophyta</taxon>
        <taxon>Tracheophyta</taxon>
        <taxon>Spermatophyta</taxon>
        <taxon>Magnoliopsida</taxon>
        <taxon>eudicotyledons</taxon>
        <taxon>Gunneridae</taxon>
        <taxon>Pentapetalae</taxon>
        <taxon>rosids</taxon>
        <taxon>fabids</taxon>
        <taxon>Malpighiales</taxon>
        <taxon>Linaceae</taxon>
        <taxon>Linum</taxon>
    </lineage>
</organism>
<keyword evidence="2" id="KW-1185">Reference proteome</keyword>
<dbReference type="Proteomes" id="UP001497516">
    <property type="component" value="Chromosome 8"/>
</dbReference>
<gene>
    <name evidence="1" type="ORF">LTRI10_LOCUS45188</name>
</gene>
<sequence length="85" mass="9486">MLACMVLFVPMVMAGWHLNCNKILFFSGALSSVSRLVNEVVWDMKPMREELLVAESDGDNVGGVSSAVTFEKNWGWSKSWIVMAM</sequence>
<protein>
    <recommendedName>
        <fullName evidence="3">Secreted protein</fullName>
    </recommendedName>
</protein>
<evidence type="ECO:0008006" key="3">
    <source>
        <dbReference type="Google" id="ProtNLM"/>
    </source>
</evidence>
<evidence type="ECO:0000313" key="1">
    <source>
        <dbReference type="EMBL" id="CAL1405402.1"/>
    </source>
</evidence>